<dbReference type="AlphaFoldDB" id="A0AAP0IAW4"/>
<gene>
    <name evidence="1" type="ORF">Scep_019560</name>
</gene>
<proteinExistence type="predicted"/>
<reference evidence="1 2" key="1">
    <citation type="submission" date="2024-01" db="EMBL/GenBank/DDBJ databases">
        <title>Genome assemblies of Stephania.</title>
        <authorList>
            <person name="Yang L."/>
        </authorList>
    </citation>
    <scope>NUCLEOTIDE SEQUENCE [LARGE SCALE GENOMIC DNA]</scope>
    <source>
        <strain evidence="1">JXDWG</strain>
        <tissue evidence="1">Leaf</tissue>
    </source>
</reference>
<dbReference type="Proteomes" id="UP001419268">
    <property type="component" value="Unassembled WGS sequence"/>
</dbReference>
<keyword evidence="2" id="KW-1185">Reference proteome</keyword>
<sequence length="106" mass="11883">MLDMDWLSVYHAWIDCFSKIVTFDLEGIPEFLFAGVAIVLPITRGRLATLQEIEAYAAMVEPELRTVIKVEDVLIVCEFSDVFSDDLPGLPPPRAVEFIIEPILGT</sequence>
<comment type="caution">
    <text evidence="1">The sequence shown here is derived from an EMBL/GenBank/DDBJ whole genome shotgun (WGS) entry which is preliminary data.</text>
</comment>
<protein>
    <submittedName>
        <fullName evidence="1">Uncharacterized protein</fullName>
    </submittedName>
</protein>
<accession>A0AAP0IAW4</accession>
<name>A0AAP0IAW4_9MAGN</name>
<evidence type="ECO:0000313" key="1">
    <source>
        <dbReference type="EMBL" id="KAK9112041.1"/>
    </source>
</evidence>
<dbReference type="EMBL" id="JBBNAG010000008">
    <property type="protein sequence ID" value="KAK9112041.1"/>
    <property type="molecule type" value="Genomic_DNA"/>
</dbReference>
<evidence type="ECO:0000313" key="2">
    <source>
        <dbReference type="Proteomes" id="UP001419268"/>
    </source>
</evidence>
<organism evidence="1 2">
    <name type="scientific">Stephania cephalantha</name>
    <dbReference type="NCBI Taxonomy" id="152367"/>
    <lineage>
        <taxon>Eukaryota</taxon>
        <taxon>Viridiplantae</taxon>
        <taxon>Streptophyta</taxon>
        <taxon>Embryophyta</taxon>
        <taxon>Tracheophyta</taxon>
        <taxon>Spermatophyta</taxon>
        <taxon>Magnoliopsida</taxon>
        <taxon>Ranunculales</taxon>
        <taxon>Menispermaceae</taxon>
        <taxon>Menispermoideae</taxon>
        <taxon>Cissampelideae</taxon>
        <taxon>Stephania</taxon>
    </lineage>
</organism>